<dbReference type="OrthoDB" id="295029at2759"/>
<feature type="compositionally biased region" description="Low complexity" evidence="3">
    <location>
        <begin position="751"/>
        <end position="768"/>
    </location>
</feature>
<evidence type="ECO:0000256" key="3">
    <source>
        <dbReference type="SAM" id="MobiDB-lite"/>
    </source>
</evidence>
<name>A0A8S1XPR1_9CILI</name>
<dbReference type="Proteomes" id="UP000689195">
    <property type="component" value="Unassembled WGS sequence"/>
</dbReference>
<feature type="compositionally biased region" description="Low complexity" evidence="3">
    <location>
        <begin position="726"/>
        <end position="741"/>
    </location>
</feature>
<dbReference type="AlphaFoldDB" id="A0A8S1XPR1"/>
<dbReference type="PANTHER" id="PTHR12634">
    <property type="entry name" value="SIT4 YEAST -ASSOCIATING PROTEIN-RELATED"/>
    <property type="match status" value="1"/>
</dbReference>
<evidence type="ECO:0000313" key="4">
    <source>
        <dbReference type="EMBL" id="CAD8203281.1"/>
    </source>
</evidence>
<dbReference type="InterPro" id="IPR007587">
    <property type="entry name" value="SAPS"/>
</dbReference>
<feature type="compositionally biased region" description="Basic and acidic residues" evidence="3">
    <location>
        <begin position="776"/>
        <end position="787"/>
    </location>
</feature>
<feature type="compositionally biased region" description="Basic and acidic residues" evidence="3">
    <location>
        <begin position="650"/>
        <end position="696"/>
    </location>
</feature>
<keyword evidence="5" id="KW-1185">Reference proteome</keyword>
<sequence>MFLLLTINLQNKTIIFSYYNQIIYNVLQVRFYKLYCLSFQRFFAGFSSVLDPLLSQENCTLETILDEDTLQEIKLNGAIKFGNFVTKNIDTFSKMIGYLCVNEDEEQNEKTQIRYPFMISEAIGNENGPIIDYLFEADKSIQNYELNEEYRQQFLPKIFDILDKDYLNVTVASYLSKVVCAIIRRRGYDLWRFLSQPEHKSILSNLIKNLDVFHVAEIIEKLIILDTNQELQDNQTNFQEERSEFLRRIIRVFEYKTHQNDITDNCSHIFNEILNKSEQFLSVLNIPEKLFAVALNSSSAAVVSVLITLIEAIHRYVQQQQEKNPSYQFSYNLFYPIAQEFKNALLAEKISISAFNTTFGILQQPFSQMKLKLLQLYLSILRINNIELISQFDHKGIYQSLMKFIIEYEFNNQLQNYFYEITVFIFDRPQFESIQDDFLSLDITSFIMKNNRYEKENIGALNSKIRRGYVGILSKLAYYFINKFEKNQEWNQYVEQVLESVRNIENQYMLGVNPRPKIPIDTNDDGMTEMFRNFSKIKISQNNPQQQVQQQDQQQTVEVEEETEEHDADDADDNFMDNQKEDDETEQFQDVNSKKPEMLIDVDEFEKVINSPETSPKVVEQIIQFQEQNLKTSPQASEILTDQTVNKYWKAHEGQEHQEPGRKGSQDDIHKHQSEHHEQVKQEDTSKDNQEKHEIEQQIQPQENLKVEVQQVQVEEIDSPEVKYPQQQQQEDIQEYQQVQEQQEEQEEEQQQQVQEQQEEQQQQQQEQQEQEQQEQEQKEVQEEVIS</sequence>
<feature type="region of interest" description="Disordered" evidence="3">
    <location>
        <begin position="541"/>
        <end position="595"/>
    </location>
</feature>
<feature type="compositionally biased region" description="Low complexity" evidence="3">
    <location>
        <begin position="545"/>
        <end position="557"/>
    </location>
</feature>
<dbReference type="GO" id="GO:0019888">
    <property type="term" value="F:protein phosphatase regulator activity"/>
    <property type="evidence" value="ECO:0007669"/>
    <property type="project" value="TreeGrafter"/>
</dbReference>
<dbReference type="GO" id="GO:0019903">
    <property type="term" value="F:protein phosphatase binding"/>
    <property type="evidence" value="ECO:0007669"/>
    <property type="project" value="InterPro"/>
</dbReference>
<comment type="caution">
    <text evidence="4">The sequence shown here is derived from an EMBL/GenBank/DDBJ whole genome shotgun (WGS) entry which is preliminary data.</text>
</comment>
<accession>A0A8S1XPR1</accession>
<proteinExistence type="inferred from homology"/>
<organism evidence="4 5">
    <name type="scientific">Paramecium pentaurelia</name>
    <dbReference type="NCBI Taxonomy" id="43138"/>
    <lineage>
        <taxon>Eukaryota</taxon>
        <taxon>Sar</taxon>
        <taxon>Alveolata</taxon>
        <taxon>Ciliophora</taxon>
        <taxon>Intramacronucleata</taxon>
        <taxon>Oligohymenophorea</taxon>
        <taxon>Peniculida</taxon>
        <taxon>Parameciidae</taxon>
        <taxon>Paramecium</taxon>
    </lineage>
</organism>
<feature type="region of interest" description="Disordered" evidence="3">
    <location>
        <begin position="643"/>
        <end position="787"/>
    </location>
</feature>
<evidence type="ECO:0000256" key="1">
    <source>
        <dbReference type="ARBA" id="ARBA00006180"/>
    </source>
</evidence>
<dbReference type="PANTHER" id="PTHR12634:SF8">
    <property type="entry name" value="FIERY MOUNTAIN, ISOFORM D"/>
    <property type="match status" value="1"/>
</dbReference>
<dbReference type="EMBL" id="CAJJDO010000133">
    <property type="protein sequence ID" value="CAD8203281.1"/>
    <property type="molecule type" value="Genomic_DNA"/>
</dbReference>
<feature type="compositionally biased region" description="Acidic residues" evidence="3">
    <location>
        <begin position="558"/>
        <end position="587"/>
    </location>
</feature>
<protein>
    <submittedName>
        <fullName evidence="4">Uncharacterized protein</fullName>
    </submittedName>
</protein>
<evidence type="ECO:0000256" key="2">
    <source>
        <dbReference type="ARBA" id="ARBA00023306"/>
    </source>
</evidence>
<evidence type="ECO:0000313" key="5">
    <source>
        <dbReference type="Proteomes" id="UP000689195"/>
    </source>
</evidence>
<dbReference type="Pfam" id="PF04499">
    <property type="entry name" value="SAPS"/>
    <property type="match status" value="1"/>
</dbReference>
<comment type="similarity">
    <text evidence="1">Belongs to the SAPS family.</text>
</comment>
<gene>
    <name evidence="4" type="ORF">PPENT_87.1.T1330120</name>
</gene>
<reference evidence="4" key="1">
    <citation type="submission" date="2021-01" db="EMBL/GenBank/DDBJ databases">
        <authorList>
            <consortium name="Genoscope - CEA"/>
            <person name="William W."/>
        </authorList>
    </citation>
    <scope>NUCLEOTIDE SEQUENCE</scope>
</reference>
<keyword evidence="2" id="KW-0131">Cell cycle</keyword>